<dbReference type="Gene3D" id="3.90.176.10">
    <property type="entry name" value="Toxin ADP-ribosyltransferase, Chain A, domain 1"/>
    <property type="match status" value="1"/>
</dbReference>
<dbReference type="AlphaFoldDB" id="A0A819KHK7"/>
<keyword evidence="1" id="KW-0677">Repeat</keyword>
<feature type="compositionally biased region" description="Low complexity" evidence="4">
    <location>
        <begin position="84"/>
        <end position="95"/>
    </location>
</feature>
<dbReference type="InterPro" id="IPR019734">
    <property type="entry name" value="TPR_rpt"/>
</dbReference>
<protein>
    <recommendedName>
        <fullName evidence="8">NAD(P)(+)--arginine ADP-ribosyltransferase</fullName>
    </recommendedName>
</protein>
<dbReference type="PROSITE" id="PS50293">
    <property type="entry name" value="TPR_REGION"/>
    <property type="match status" value="2"/>
</dbReference>
<proteinExistence type="predicted"/>
<dbReference type="EMBL" id="CAJNRF010004986">
    <property type="protein sequence ID" value="CAF2066378.1"/>
    <property type="molecule type" value="Genomic_DNA"/>
</dbReference>
<feature type="repeat" description="TPR" evidence="3">
    <location>
        <begin position="581"/>
        <end position="614"/>
    </location>
</feature>
<feature type="repeat" description="TPR" evidence="3">
    <location>
        <begin position="502"/>
        <end position="535"/>
    </location>
</feature>
<dbReference type="Pfam" id="PF13374">
    <property type="entry name" value="TPR_10"/>
    <property type="match status" value="1"/>
</dbReference>
<reference evidence="6" key="1">
    <citation type="submission" date="2021-02" db="EMBL/GenBank/DDBJ databases">
        <authorList>
            <person name="Nowell W R."/>
        </authorList>
    </citation>
    <scope>NUCLEOTIDE SEQUENCE</scope>
</reference>
<evidence type="ECO:0008006" key="8">
    <source>
        <dbReference type="Google" id="ProtNLM"/>
    </source>
</evidence>
<feature type="repeat" description="TPR" evidence="3">
    <location>
        <begin position="623"/>
        <end position="656"/>
    </location>
</feature>
<dbReference type="Gene3D" id="1.25.40.10">
    <property type="entry name" value="Tetratricopeptide repeat domain"/>
    <property type="match status" value="1"/>
</dbReference>
<dbReference type="SUPFAM" id="SSF48452">
    <property type="entry name" value="TPR-like"/>
    <property type="match status" value="1"/>
</dbReference>
<dbReference type="Pfam" id="PF13424">
    <property type="entry name" value="TPR_12"/>
    <property type="match status" value="1"/>
</dbReference>
<dbReference type="PROSITE" id="PS51996">
    <property type="entry name" value="TR_MART"/>
    <property type="match status" value="1"/>
</dbReference>
<evidence type="ECO:0000256" key="4">
    <source>
        <dbReference type="SAM" id="MobiDB-lite"/>
    </source>
</evidence>
<keyword evidence="7" id="KW-1185">Reference proteome</keyword>
<comment type="caution">
    <text evidence="6">The sequence shown here is derived from an EMBL/GenBank/DDBJ whole genome shotgun (WGS) entry which is preliminary data.</text>
</comment>
<feature type="compositionally biased region" description="Basic and acidic residues" evidence="4">
    <location>
        <begin position="72"/>
        <end position="83"/>
    </location>
</feature>
<name>A0A819KHK7_9BILA</name>
<feature type="region of interest" description="Disordered" evidence="4">
    <location>
        <begin position="1"/>
        <end position="95"/>
    </location>
</feature>
<accession>A0A819KHK7</accession>
<dbReference type="SMART" id="SM00028">
    <property type="entry name" value="TPR"/>
    <property type="match status" value="4"/>
</dbReference>
<gene>
    <name evidence="6" type="ORF">OVN521_LOCUS12139</name>
    <name evidence="5" type="ORF">WKI299_LOCUS13201</name>
</gene>
<dbReference type="PANTHER" id="PTHR45641:SF19">
    <property type="entry name" value="NEPHROCYSTIN-3"/>
    <property type="match status" value="1"/>
</dbReference>
<dbReference type="SUPFAM" id="SSF56399">
    <property type="entry name" value="ADP-ribosylation"/>
    <property type="match status" value="1"/>
</dbReference>
<feature type="repeat" description="TPR" evidence="3">
    <location>
        <begin position="539"/>
        <end position="572"/>
    </location>
</feature>
<dbReference type="Proteomes" id="UP000663856">
    <property type="component" value="Unassembled WGS sequence"/>
</dbReference>
<organism evidence="6 7">
    <name type="scientific">Rotaria magnacalcarata</name>
    <dbReference type="NCBI Taxonomy" id="392030"/>
    <lineage>
        <taxon>Eukaryota</taxon>
        <taxon>Metazoa</taxon>
        <taxon>Spiralia</taxon>
        <taxon>Gnathifera</taxon>
        <taxon>Rotifera</taxon>
        <taxon>Eurotatoria</taxon>
        <taxon>Bdelloidea</taxon>
        <taxon>Philodinida</taxon>
        <taxon>Philodinidae</taxon>
        <taxon>Rotaria</taxon>
    </lineage>
</organism>
<evidence type="ECO:0000313" key="7">
    <source>
        <dbReference type="Proteomes" id="UP000663866"/>
    </source>
</evidence>
<keyword evidence="2 3" id="KW-0802">TPR repeat</keyword>
<dbReference type="EMBL" id="CAJOBG010001673">
    <property type="protein sequence ID" value="CAF3949217.1"/>
    <property type="molecule type" value="Genomic_DNA"/>
</dbReference>
<evidence type="ECO:0000256" key="1">
    <source>
        <dbReference type="ARBA" id="ARBA00022737"/>
    </source>
</evidence>
<dbReference type="PROSITE" id="PS50005">
    <property type="entry name" value="TPR"/>
    <property type="match status" value="4"/>
</dbReference>
<dbReference type="Proteomes" id="UP000663866">
    <property type="component" value="Unassembled WGS sequence"/>
</dbReference>
<sequence>MDIKKSHTPSKAGYSGRNTEKKPTTASSAGYSKHSRHEKSGAASGDSHIEHSDKKKSDSNNSVSYSGHTSKKTSEMSNKDTEKTTTSTAAASSTALRAPRSRFVQNYLVVWLDANIDEKKEHFQKSLVELRKIVVTLDLFTDVEQCIEYLKRIDGQKVFLITSGSLGQKTVPLIHNMAQLDTIFVFCINKDRHKVWAKDWSKVEGVHGTIKSICKRLIKATRLCDHDAIPMSFVPKQIVAEGAAGPDQKNLDQLPPTYMYSVIFKDIILEIDDNDKKSMNSLVNFCQQQKVSKTELKEFKHKYRDRSAVWWYTKPMFLYGMLNRALRTLDMEGMTKLGFFIRSLHRQLEQLHQEQSANFQTALTVYRGQGMSKEDFQNLFKSKGGLLSFNNFLSTSKKQNVATSFVQETLDKNPDIVGVMFIMTIDPSKISTSITPFAMIDENSALPQEQEILFTMHSVFRIVEITQTPSNSRLWEVQLTITDESDPQLSTLTNRIKEEISGRGWYRMGQLMLEVGHFDQAEELYNELLKGASTASDIAHIYHQLGLLKVDQGKYPEAIKFYEKALEIDRKTLPEDDASLASTYNNIALAYDNMGEYLKALEFYEKANKIYELSLPPNHPDLATSYNNIGLVYDNMGEYSKALSYLEKAFHIKQKSLPPTHPSIKNVMNSIAAVRKKL</sequence>
<dbReference type="PANTHER" id="PTHR45641">
    <property type="entry name" value="TETRATRICOPEPTIDE REPEAT PROTEIN (AFU_ORTHOLOGUE AFUA_6G03870)"/>
    <property type="match status" value="1"/>
</dbReference>
<evidence type="ECO:0000313" key="6">
    <source>
        <dbReference type="EMBL" id="CAF3949217.1"/>
    </source>
</evidence>
<feature type="compositionally biased region" description="Basic and acidic residues" evidence="4">
    <location>
        <begin position="47"/>
        <end position="58"/>
    </location>
</feature>
<evidence type="ECO:0000313" key="5">
    <source>
        <dbReference type="EMBL" id="CAF2066378.1"/>
    </source>
</evidence>
<evidence type="ECO:0000256" key="2">
    <source>
        <dbReference type="ARBA" id="ARBA00022803"/>
    </source>
</evidence>
<evidence type="ECO:0000256" key="3">
    <source>
        <dbReference type="PROSITE-ProRule" id="PRU00339"/>
    </source>
</evidence>
<dbReference type="InterPro" id="IPR011990">
    <property type="entry name" value="TPR-like_helical_dom_sf"/>
</dbReference>